<dbReference type="EMBL" id="AVOT02126501">
    <property type="protein sequence ID" value="MBW0587280.1"/>
    <property type="molecule type" value="Genomic_DNA"/>
</dbReference>
<proteinExistence type="predicted"/>
<comment type="caution">
    <text evidence="2">The sequence shown here is derived from an EMBL/GenBank/DDBJ whole genome shotgun (WGS) entry which is preliminary data.</text>
</comment>
<name>A0A9Q3KSD0_9BASI</name>
<feature type="region of interest" description="Disordered" evidence="1">
    <location>
        <begin position="74"/>
        <end position="99"/>
    </location>
</feature>
<accession>A0A9Q3KSD0</accession>
<reference evidence="2" key="1">
    <citation type="submission" date="2021-03" db="EMBL/GenBank/DDBJ databases">
        <title>Draft genome sequence of rust myrtle Austropuccinia psidii MF-1, a brazilian biotype.</title>
        <authorList>
            <person name="Quecine M.C."/>
            <person name="Pachon D.M.R."/>
            <person name="Bonatelli M.L."/>
            <person name="Correr F.H."/>
            <person name="Franceschini L.M."/>
            <person name="Leite T.F."/>
            <person name="Margarido G.R.A."/>
            <person name="Almeida C.A."/>
            <person name="Ferrarezi J.A."/>
            <person name="Labate C.A."/>
        </authorList>
    </citation>
    <scope>NUCLEOTIDE SEQUENCE</scope>
    <source>
        <strain evidence="2">MF-1</strain>
    </source>
</reference>
<protein>
    <submittedName>
        <fullName evidence="2">Uncharacterized protein</fullName>
    </submittedName>
</protein>
<gene>
    <name evidence="2" type="ORF">O181_126995</name>
</gene>
<keyword evidence="3" id="KW-1185">Reference proteome</keyword>
<evidence type="ECO:0000313" key="3">
    <source>
        <dbReference type="Proteomes" id="UP000765509"/>
    </source>
</evidence>
<feature type="compositionally biased region" description="Basic and acidic residues" evidence="1">
    <location>
        <begin position="85"/>
        <end position="99"/>
    </location>
</feature>
<organism evidence="2 3">
    <name type="scientific">Austropuccinia psidii MF-1</name>
    <dbReference type="NCBI Taxonomy" id="1389203"/>
    <lineage>
        <taxon>Eukaryota</taxon>
        <taxon>Fungi</taxon>
        <taxon>Dikarya</taxon>
        <taxon>Basidiomycota</taxon>
        <taxon>Pucciniomycotina</taxon>
        <taxon>Pucciniomycetes</taxon>
        <taxon>Pucciniales</taxon>
        <taxon>Sphaerophragmiaceae</taxon>
        <taxon>Austropuccinia</taxon>
    </lineage>
</organism>
<dbReference type="Proteomes" id="UP000765509">
    <property type="component" value="Unassembled WGS sequence"/>
</dbReference>
<dbReference type="AlphaFoldDB" id="A0A9Q3KSD0"/>
<evidence type="ECO:0000313" key="2">
    <source>
        <dbReference type="EMBL" id="MBW0587280.1"/>
    </source>
</evidence>
<evidence type="ECO:0000256" key="1">
    <source>
        <dbReference type="SAM" id="MobiDB-lite"/>
    </source>
</evidence>
<feature type="region of interest" description="Disordered" evidence="1">
    <location>
        <begin position="1"/>
        <end position="39"/>
    </location>
</feature>
<sequence>MPPLKASKVKVHTPLGLNSSPRASPATLGGQDLDGPGPHQWVQAMYGEFYAWAISGPLGHPGSPANLGPGAPFWSWGPPLTPTDRGVRSTDHGPRTIGP</sequence>